<dbReference type="EMBL" id="JAAXKZ010000036">
    <property type="protein sequence ID" value="NMH92314.1"/>
    <property type="molecule type" value="Genomic_DNA"/>
</dbReference>
<dbReference type="Proteomes" id="UP000586918">
    <property type="component" value="Unassembled WGS sequence"/>
</dbReference>
<dbReference type="PROSITE" id="PS00680">
    <property type="entry name" value="MAP_1"/>
    <property type="match status" value="1"/>
</dbReference>
<evidence type="ECO:0000313" key="11">
    <source>
        <dbReference type="Proteomes" id="UP000586918"/>
    </source>
</evidence>
<dbReference type="Gene3D" id="3.90.230.10">
    <property type="entry name" value="Creatinase/methionine aminopeptidase superfamily"/>
    <property type="match status" value="1"/>
</dbReference>
<feature type="binding site" evidence="6">
    <location>
        <position position="283"/>
    </location>
    <ligand>
        <name>a divalent metal cation</name>
        <dbReference type="ChEBI" id="CHEBI:60240"/>
        <label>1</label>
    </ligand>
</feature>
<feature type="binding site" evidence="6">
    <location>
        <position position="150"/>
    </location>
    <ligand>
        <name>a divalent metal cation</name>
        <dbReference type="ChEBI" id="CHEBI:60240"/>
        <label>1</label>
    </ligand>
</feature>
<accession>A0A848DIN2</accession>
<keyword evidence="3 6" id="KW-0645">Protease</keyword>
<feature type="binding site" evidence="6">
    <location>
        <position position="219"/>
    </location>
    <ligand>
        <name>a divalent metal cation</name>
        <dbReference type="ChEBI" id="CHEBI:60240"/>
        <label>2</label>
        <note>catalytic</note>
    </ligand>
</feature>
<feature type="region of interest" description="Disordered" evidence="8">
    <location>
        <begin position="1"/>
        <end position="28"/>
    </location>
</feature>
<comment type="similarity">
    <text evidence="6">Belongs to the peptidase M24A family. Methionine aminopeptidase type 1 subfamily.</text>
</comment>
<dbReference type="HAMAP" id="MF_01974">
    <property type="entry name" value="MetAP_1"/>
    <property type="match status" value="1"/>
</dbReference>
<comment type="catalytic activity">
    <reaction evidence="6 7">
        <text>Release of N-terminal amino acids, preferentially methionine, from peptides and arylamides.</text>
        <dbReference type="EC" id="3.4.11.18"/>
    </reaction>
</comment>
<proteinExistence type="inferred from homology"/>
<feature type="binding site" evidence="6">
    <location>
        <position position="121"/>
    </location>
    <ligand>
        <name>substrate</name>
    </ligand>
</feature>
<evidence type="ECO:0000256" key="1">
    <source>
        <dbReference type="ARBA" id="ARBA00002521"/>
    </source>
</evidence>
<evidence type="ECO:0000313" key="10">
    <source>
        <dbReference type="EMBL" id="NMH92314.1"/>
    </source>
</evidence>
<dbReference type="PANTHER" id="PTHR43330">
    <property type="entry name" value="METHIONINE AMINOPEPTIDASE"/>
    <property type="match status" value="1"/>
</dbReference>
<dbReference type="Pfam" id="PF00557">
    <property type="entry name" value="Peptidase_M24"/>
    <property type="match status" value="1"/>
</dbReference>
<evidence type="ECO:0000256" key="7">
    <source>
        <dbReference type="RuleBase" id="RU003653"/>
    </source>
</evidence>
<evidence type="ECO:0000256" key="8">
    <source>
        <dbReference type="SAM" id="MobiDB-lite"/>
    </source>
</evidence>
<evidence type="ECO:0000256" key="3">
    <source>
        <dbReference type="ARBA" id="ARBA00022670"/>
    </source>
</evidence>
<reference evidence="10 11" key="1">
    <citation type="submission" date="2020-04" db="EMBL/GenBank/DDBJ databases">
        <authorList>
            <person name="Klaysubun C."/>
            <person name="Duangmal K."/>
            <person name="Lipun K."/>
        </authorList>
    </citation>
    <scope>NUCLEOTIDE SEQUENCE [LARGE SCALE GENOMIC DNA]</scope>
    <source>
        <strain evidence="10 11">DSM 45300</strain>
    </source>
</reference>
<feature type="domain" description="Peptidase M24" evidence="9">
    <location>
        <begin position="55"/>
        <end position="290"/>
    </location>
</feature>
<dbReference type="InterPro" id="IPR002467">
    <property type="entry name" value="Pept_M24A_MAP1"/>
</dbReference>
<feature type="binding site" evidence="6">
    <location>
        <position position="252"/>
    </location>
    <ligand>
        <name>a divalent metal cation</name>
        <dbReference type="ChEBI" id="CHEBI:60240"/>
        <label>2</label>
        <note>catalytic</note>
    </ligand>
</feature>
<dbReference type="GO" id="GO:0005829">
    <property type="term" value="C:cytosol"/>
    <property type="evidence" value="ECO:0007669"/>
    <property type="project" value="TreeGrafter"/>
</dbReference>
<evidence type="ECO:0000256" key="5">
    <source>
        <dbReference type="ARBA" id="ARBA00022801"/>
    </source>
</evidence>
<dbReference type="InterPro" id="IPR001714">
    <property type="entry name" value="Pept_M24_MAP"/>
</dbReference>
<dbReference type="CDD" id="cd01086">
    <property type="entry name" value="MetAP1"/>
    <property type="match status" value="1"/>
</dbReference>
<dbReference type="InterPro" id="IPR036005">
    <property type="entry name" value="Creatinase/aminopeptidase-like"/>
</dbReference>
<evidence type="ECO:0000259" key="9">
    <source>
        <dbReference type="Pfam" id="PF00557"/>
    </source>
</evidence>
<feature type="binding site" evidence="6">
    <location>
        <position position="150"/>
    </location>
    <ligand>
        <name>a divalent metal cation</name>
        <dbReference type="ChEBI" id="CHEBI:60240"/>
        <label>2</label>
        <note>catalytic</note>
    </ligand>
</feature>
<dbReference type="AlphaFoldDB" id="A0A848DIN2"/>
<name>A0A848DIN2_9PSEU</name>
<protein>
    <recommendedName>
        <fullName evidence="6 7">Methionine aminopeptidase</fullName>
        <shortName evidence="6">MAP</shortName>
        <shortName evidence="6">MetAP</shortName>
        <ecNumber evidence="6 7">3.4.11.18</ecNumber>
    </recommendedName>
    <alternativeName>
        <fullName evidence="6">Peptidase M</fullName>
    </alternativeName>
</protein>
<keyword evidence="11" id="KW-1185">Reference proteome</keyword>
<feature type="binding site" evidence="6">
    <location>
        <position position="139"/>
    </location>
    <ligand>
        <name>a divalent metal cation</name>
        <dbReference type="ChEBI" id="CHEBI:60240"/>
        <label>1</label>
    </ligand>
</feature>
<keyword evidence="4 6" id="KW-0479">Metal-binding</keyword>
<feature type="binding site" evidence="6">
    <location>
        <position position="283"/>
    </location>
    <ligand>
        <name>a divalent metal cation</name>
        <dbReference type="ChEBI" id="CHEBI:60240"/>
        <label>2</label>
        <note>catalytic</note>
    </ligand>
</feature>
<evidence type="ECO:0000256" key="4">
    <source>
        <dbReference type="ARBA" id="ARBA00022723"/>
    </source>
</evidence>
<feature type="binding site" evidence="6">
    <location>
        <position position="226"/>
    </location>
    <ligand>
        <name>substrate</name>
    </ligand>
</feature>
<dbReference type="GO" id="GO:0004239">
    <property type="term" value="F:initiator methionyl aminopeptidase activity"/>
    <property type="evidence" value="ECO:0007669"/>
    <property type="project" value="UniProtKB-UniRule"/>
</dbReference>
<evidence type="ECO:0000256" key="2">
    <source>
        <dbReference type="ARBA" id="ARBA00022438"/>
    </source>
</evidence>
<dbReference type="GO" id="GO:0070006">
    <property type="term" value="F:metalloaminopeptidase activity"/>
    <property type="evidence" value="ECO:0007669"/>
    <property type="project" value="UniProtKB-UniRule"/>
</dbReference>
<dbReference type="InterPro" id="IPR000994">
    <property type="entry name" value="Pept_M24"/>
</dbReference>
<comment type="cofactor">
    <cofactor evidence="6">
        <name>Co(2+)</name>
        <dbReference type="ChEBI" id="CHEBI:48828"/>
    </cofactor>
    <cofactor evidence="6">
        <name>Zn(2+)</name>
        <dbReference type="ChEBI" id="CHEBI:29105"/>
    </cofactor>
    <cofactor evidence="6">
        <name>Mn(2+)</name>
        <dbReference type="ChEBI" id="CHEBI:29035"/>
    </cofactor>
    <cofactor evidence="6">
        <name>Fe(2+)</name>
        <dbReference type="ChEBI" id="CHEBI:29033"/>
    </cofactor>
    <text evidence="6">Binds 2 divalent metal cations per subunit. Has a high-affinity and a low affinity metal-binding site. The true nature of the physiological cofactor is under debate. The enzyme is active with cobalt, zinc, manganese or divalent iron ions. Most likely, methionine aminopeptidases function as mononuclear Fe(2+)-metalloproteases under physiological conditions, and the catalytically relevant metal-binding site has been assigned to the histidine-containing high-affinity site.</text>
</comment>
<dbReference type="GO" id="GO:0046872">
    <property type="term" value="F:metal ion binding"/>
    <property type="evidence" value="ECO:0007669"/>
    <property type="project" value="UniProtKB-UniRule"/>
</dbReference>
<keyword evidence="2 6" id="KW-0031">Aminopeptidase</keyword>
<gene>
    <name evidence="6 10" type="primary">map</name>
    <name evidence="10" type="ORF">HF519_12170</name>
</gene>
<evidence type="ECO:0000256" key="6">
    <source>
        <dbReference type="HAMAP-Rule" id="MF_01974"/>
    </source>
</evidence>
<comment type="function">
    <text evidence="1 6">Removes the N-terminal methionine from nascent proteins. The N-terminal methionine is often cleaved when the second residue in the primary sequence is small and uncharged (Met-Ala-, Cys, Gly, Pro, Ser, Thr, or Val). Requires deformylation of the N(alpha)-formylated initiator methionine before it can be hydrolyzed.</text>
</comment>
<dbReference type="NCBIfam" id="TIGR00500">
    <property type="entry name" value="met_pdase_I"/>
    <property type="match status" value="1"/>
</dbReference>
<dbReference type="PRINTS" id="PR00599">
    <property type="entry name" value="MAPEPTIDASE"/>
</dbReference>
<dbReference type="GO" id="GO:0006508">
    <property type="term" value="P:proteolysis"/>
    <property type="evidence" value="ECO:0007669"/>
    <property type="project" value="UniProtKB-KW"/>
</dbReference>
<dbReference type="SUPFAM" id="SSF55920">
    <property type="entry name" value="Creatinase/aminopeptidase"/>
    <property type="match status" value="1"/>
</dbReference>
<dbReference type="EC" id="3.4.11.18" evidence="6 7"/>
<keyword evidence="5 6" id="KW-0378">Hydrolase</keyword>
<dbReference type="PANTHER" id="PTHR43330:SF27">
    <property type="entry name" value="METHIONINE AMINOPEPTIDASE"/>
    <property type="match status" value="1"/>
</dbReference>
<organism evidence="10 11">
    <name type="scientific">Pseudonocardia bannensis</name>
    <dbReference type="NCBI Taxonomy" id="630973"/>
    <lineage>
        <taxon>Bacteria</taxon>
        <taxon>Bacillati</taxon>
        <taxon>Actinomycetota</taxon>
        <taxon>Actinomycetes</taxon>
        <taxon>Pseudonocardiales</taxon>
        <taxon>Pseudonocardiaceae</taxon>
        <taxon>Pseudonocardia</taxon>
    </lineage>
</organism>
<sequence length="301" mass="31063">MPSARSRRSPTGSRTRCATGDDGSAAVNRGRRGVRGALARLRGRDIEIKSRGELEAMRAAGALVAATLKAVTELARPGVSTAELDALAEQTIRDAGAVPSFLGYHGYPASICASVNEQIVHGIPSAGQILAEGDLISVDCGAILEGWHGDAAVTIPIGTVSAADLALSAACEEALYAGIAAVQAGARLSDISHAVQVSCEKSAHRDRADYGIVAEYGGHGIGSSMHMDPFLPNFGDPGQGPRLKPGMALAVEPMLTAGDPETRELSDGWTVVTADGSRAVHWEHSVAVTEDGPWLLTAPAD</sequence>
<comment type="subunit">
    <text evidence="6">Monomer.</text>
</comment>
<comment type="caution">
    <text evidence="10">The sequence shown here is derived from an EMBL/GenBank/DDBJ whole genome shotgun (WGS) entry which is preliminary data.</text>
</comment>